<reference evidence="2 3" key="1">
    <citation type="submission" date="2019-04" db="EMBL/GenBank/DDBJ databases">
        <title>An improved genome assembly and genetic linkage map for asparagus bean, Vigna unguiculata ssp. sesquipedialis.</title>
        <authorList>
            <person name="Xia Q."/>
            <person name="Zhang R."/>
            <person name="Dong Y."/>
        </authorList>
    </citation>
    <scope>NUCLEOTIDE SEQUENCE [LARGE SCALE GENOMIC DNA]</scope>
    <source>
        <tissue evidence="2">Leaf</tissue>
    </source>
</reference>
<protein>
    <submittedName>
        <fullName evidence="2">Uncharacterized protein</fullName>
    </submittedName>
</protein>
<keyword evidence="3" id="KW-1185">Reference proteome</keyword>
<evidence type="ECO:0000256" key="1">
    <source>
        <dbReference type="SAM" id="MobiDB-lite"/>
    </source>
</evidence>
<evidence type="ECO:0000313" key="3">
    <source>
        <dbReference type="Proteomes" id="UP000501690"/>
    </source>
</evidence>
<organism evidence="2 3">
    <name type="scientific">Vigna unguiculata</name>
    <name type="common">Cowpea</name>
    <dbReference type="NCBI Taxonomy" id="3917"/>
    <lineage>
        <taxon>Eukaryota</taxon>
        <taxon>Viridiplantae</taxon>
        <taxon>Streptophyta</taxon>
        <taxon>Embryophyta</taxon>
        <taxon>Tracheophyta</taxon>
        <taxon>Spermatophyta</taxon>
        <taxon>Magnoliopsida</taxon>
        <taxon>eudicotyledons</taxon>
        <taxon>Gunneridae</taxon>
        <taxon>Pentapetalae</taxon>
        <taxon>rosids</taxon>
        <taxon>fabids</taxon>
        <taxon>Fabales</taxon>
        <taxon>Fabaceae</taxon>
        <taxon>Papilionoideae</taxon>
        <taxon>50 kb inversion clade</taxon>
        <taxon>NPAAA clade</taxon>
        <taxon>indigoferoid/millettioid clade</taxon>
        <taxon>Phaseoleae</taxon>
        <taxon>Vigna</taxon>
    </lineage>
</organism>
<dbReference type="AlphaFoldDB" id="A0A4D6NC38"/>
<proteinExistence type="predicted"/>
<feature type="compositionally biased region" description="Basic and acidic residues" evidence="1">
    <location>
        <begin position="40"/>
        <end position="50"/>
    </location>
</feature>
<feature type="region of interest" description="Disordered" evidence="1">
    <location>
        <begin position="38"/>
        <end position="60"/>
    </location>
</feature>
<evidence type="ECO:0000313" key="2">
    <source>
        <dbReference type="EMBL" id="QCE10314.1"/>
    </source>
</evidence>
<sequence length="60" mass="7150">MGLKAWVRHEGTLRCTQLLQYEEEDWVRDIATLKLKRSKHEQGHTRERTWHGTYSNTGPN</sequence>
<gene>
    <name evidence="2" type="ORF">DEO72_LG10g1542</name>
</gene>
<accession>A0A4D6NC38</accession>
<dbReference type="Proteomes" id="UP000501690">
    <property type="component" value="Linkage Group LG10"/>
</dbReference>
<name>A0A4D6NC38_VIGUN</name>
<dbReference type="EMBL" id="CP039354">
    <property type="protein sequence ID" value="QCE10314.1"/>
    <property type="molecule type" value="Genomic_DNA"/>
</dbReference>